<name>A0A2H0WZZ1_9BACT</name>
<dbReference type="Proteomes" id="UP000229574">
    <property type="component" value="Unassembled WGS sequence"/>
</dbReference>
<accession>A0A2H0WZZ1</accession>
<comment type="caution">
    <text evidence="2">The sequence shown here is derived from an EMBL/GenBank/DDBJ whole genome shotgun (WGS) entry which is preliminary data.</text>
</comment>
<feature type="transmembrane region" description="Helical" evidence="1">
    <location>
        <begin position="33"/>
        <end position="52"/>
    </location>
</feature>
<keyword evidence="1" id="KW-0472">Membrane</keyword>
<keyword evidence="1" id="KW-1133">Transmembrane helix</keyword>
<reference evidence="3" key="1">
    <citation type="submission" date="2017-09" db="EMBL/GenBank/DDBJ databases">
        <title>Depth-based differentiation of microbial function through sediment-hosted aquifers and enrichment of novel symbionts in the deep terrestrial subsurface.</title>
        <authorList>
            <person name="Probst A.J."/>
            <person name="Ladd B."/>
            <person name="Jarett J.K."/>
            <person name="Geller-Mcgrath D.E."/>
            <person name="Sieber C.M.K."/>
            <person name="Emerson J.B."/>
            <person name="Anantharaman K."/>
            <person name="Thomas B.C."/>
            <person name="Malmstrom R."/>
            <person name="Stieglmeier M."/>
            <person name="Klingl A."/>
            <person name="Woyke T."/>
            <person name="Ryan C.M."/>
            <person name="Banfield J.F."/>
        </authorList>
    </citation>
    <scope>NUCLEOTIDE SEQUENCE [LARGE SCALE GENOMIC DNA]</scope>
</reference>
<evidence type="ECO:0000256" key="1">
    <source>
        <dbReference type="SAM" id="Phobius"/>
    </source>
</evidence>
<feature type="transmembrane region" description="Helical" evidence="1">
    <location>
        <begin position="6"/>
        <end position="24"/>
    </location>
</feature>
<evidence type="ECO:0008006" key="4">
    <source>
        <dbReference type="Google" id="ProtNLM"/>
    </source>
</evidence>
<dbReference type="EMBL" id="PEYY01000015">
    <property type="protein sequence ID" value="PIS18230.1"/>
    <property type="molecule type" value="Genomic_DNA"/>
</dbReference>
<organism evidence="2 3">
    <name type="scientific">Candidatus Collierbacteria bacterium CG09_land_8_20_14_0_10_46_12</name>
    <dbReference type="NCBI Taxonomy" id="1974533"/>
    <lineage>
        <taxon>Bacteria</taxon>
        <taxon>Candidatus Collieribacteriota</taxon>
    </lineage>
</organism>
<evidence type="ECO:0000313" key="2">
    <source>
        <dbReference type="EMBL" id="PIS18230.1"/>
    </source>
</evidence>
<sequence length="232" mass="26906">ADSQRWLISYLTLPLYLFTIFGAYKMSKVVDKFLLVSAWFWVPLFALITTALLYRPRYLVFIVPYLLLYATFAFPAKTKHRLMMLTVLSIWPLRFIYQSYFTPLTMPLIQADQDYVSGWAAGNGVKEISDWLVKRARVVGTDLDVYTEGTFGLLPHGVELYTSERSKKLRLTGIYPVIDIPPLAVKQKSEENKETYFILNNTQIVSLPPNSEEILSYKKADDSYIRLYRIFP</sequence>
<proteinExistence type="predicted"/>
<evidence type="ECO:0000313" key="3">
    <source>
        <dbReference type="Proteomes" id="UP000229574"/>
    </source>
</evidence>
<dbReference type="AlphaFoldDB" id="A0A2H0WZZ1"/>
<feature type="transmembrane region" description="Helical" evidence="1">
    <location>
        <begin position="58"/>
        <end position="76"/>
    </location>
</feature>
<protein>
    <recommendedName>
        <fullName evidence="4">Glycosyltransferase RgtA/B/C/D-like domain-containing protein</fullName>
    </recommendedName>
</protein>
<keyword evidence="1" id="KW-0812">Transmembrane</keyword>
<feature type="non-terminal residue" evidence="2">
    <location>
        <position position="1"/>
    </location>
</feature>
<gene>
    <name evidence="2" type="ORF">COT54_00375</name>
</gene>